<dbReference type="EMBL" id="OOIP01000013">
    <property type="protein sequence ID" value="SPO39261.1"/>
    <property type="molecule type" value="Genomic_DNA"/>
</dbReference>
<evidence type="ECO:0000313" key="2">
    <source>
        <dbReference type="EMBL" id="SPO39261.1"/>
    </source>
</evidence>
<name>A0A5C3F7L0_9BASI</name>
<protein>
    <submittedName>
        <fullName evidence="2">Uncharacterized protein</fullName>
    </submittedName>
</protein>
<feature type="region of interest" description="Disordered" evidence="1">
    <location>
        <begin position="345"/>
        <end position="369"/>
    </location>
</feature>
<organism evidence="2 3">
    <name type="scientific">Pseudozyma flocculosa</name>
    <dbReference type="NCBI Taxonomy" id="84751"/>
    <lineage>
        <taxon>Eukaryota</taxon>
        <taxon>Fungi</taxon>
        <taxon>Dikarya</taxon>
        <taxon>Basidiomycota</taxon>
        <taxon>Ustilaginomycotina</taxon>
        <taxon>Ustilaginomycetes</taxon>
        <taxon>Ustilaginales</taxon>
        <taxon>Ustilaginaceae</taxon>
        <taxon>Pseudozyma</taxon>
    </lineage>
</organism>
<reference evidence="2 3" key="1">
    <citation type="submission" date="2018-03" db="EMBL/GenBank/DDBJ databases">
        <authorList>
            <person name="Guldener U."/>
        </authorList>
    </citation>
    <scope>NUCLEOTIDE SEQUENCE [LARGE SCALE GENOMIC DNA]</scope>
    <source>
        <strain evidence="2 3">DAOM196992</strain>
    </source>
</reference>
<dbReference type="AlphaFoldDB" id="A0A5C3F7L0"/>
<feature type="region of interest" description="Disordered" evidence="1">
    <location>
        <begin position="1"/>
        <end position="88"/>
    </location>
</feature>
<feature type="region of interest" description="Disordered" evidence="1">
    <location>
        <begin position="136"/>
        <end position="158"/>
    </location>
</feature>
<evidence type="ECO:0000256" key="1">
    <source>
        <dbReference type="SAM" id="MobiDB-lite"/>
    </source>
</evidence>
<feature type="compositionally biased region" description="Acidic residues" evidence="1">
    <location>
        <begin position="136"/>
        <end position="149"/>
    </location>
</feature>
<accession>A0A5C3F7L0</accession>
<sequence>MLVEDRARPGQASKAADRMQKQASKQATSKSAGQPASQLVARRRGRPVRPAAPVSSLSGRLGQATRATGSQGQARPGRRITRVQAHPTGLFRLPRRASALDLPASLSPPLSGPAVFCRTESESSRLGWPSAVAEMCLDDDDDGDGDDDNGAGHSPPFISCQLSFSRQRATEEEQAVVQRRVDSICYGGCASASTASGPATAGRRDKGPYRPGLAWLGPSFTATQPYVQPEQTGSHDADRTTRVRTSLRRASPALERCRTGAVEMPIDAEGSSATYTADVQRHDDPLHGAGKASARLFTWTSANAPGNAGQMVAVVPGREHADGFEGSRPLLLPVPPSPSLGIDLLSHTGRPGRASKEGDRSKEEHETQIEHMLRTDHRHRCGRGRGESLKL</sequence>
<proteinExistence type="predicted"/>
<dbReference type="Proteomes" id="UP000323386">
    <property type="component" value="Unassembled WGS sequence"/>
</dbReference>
<keyword evidence="3" id="KW-1185">Reference proteome</keyword>
<feature type="compositionally biased region" description="Polar residues" evidence="1">
    <location>
        <begin position="21"/>
        <end position="37"/>
    </location>
</feature>
<feature type="compositionally biased region" description="Basic and acidic residues" evidence="1">
    <location>
        <begin position="354"/>
        <end position="369"/>
    </location>
</feature>
<evidence type="ECO:0000313" key="3">
    <source>
        <dbReference type="Proteomes" id="UP000323386"/>
    </source>
</evidence>
<gene>
    <name evidence="2" type="ORF">PSFLO_04741</name>
</gene>